<evidence type="ECO:0000313" key="2">
    <source>
        <dbReference type="Proteomes" id="UP000615455"/>
    </source>
</evidence>
<comment type="caution">
    <text evidence="1">The sequence shown here is derived from an EMBL/GenBank/DDBJ whole genome shotgun (WGS) entry which is preliminary data.</text>
</comment>
<organism evidence="1 2">
    <name type="scientific">Paenibacillus marchantiophytorum</name>
    <dbReference type="NCBI Taxonomy" id="1619310"/>
    <lineage>
        <taxon>Bacteria</taxon>
        <taxon>Bacillati</taxon>
        <taxon>Bacillota</taxon>
        <taxon>Bacilli</taxon>
        <taxon>Bacillales</taxon>
        <taxon>Paenibacillaceae</taxon>
        <taxon>Paenibacillus</taxon>
    </lineage>
</organism>
<gene>
    <name evidence="1" type="ORF">GCM10008018_69710</name>
</gene>
<reference evidence="2" key="1">
    <citation type="journal article" date="2019" name="Int. J. Syst. Evol. Microbiol.">
        <title>The Global Catalogue of Microorganisms (GCM) 10K type strain sequencing project: providing services to taxonomists for standard genome sequencing and annotation.</title>
        <authorList>
            <consortium name="The Broad Institute Genomics Platform"/>
            <consortium name="The Broad Institute Genome Sequencing Center for Infectious Disease"/>
            <person name="Wu L."/>
            <person name="Ma J."/>
        </authorList>
    </citation>
    <scope>NUCLEOTIDE SEQUENCE [LARGE SCALE GENOMIC DNA]</scope>
    <source>
        <strain evidence="2">CGMCC 1.15043</strain>
    </source>
</reference>
<dbReference type="Proteomes" id="UP000615455">
    <property type="component" value="Unassembled WGS sequence"/>
</dbReference>
<accession>A0ABQ1FJ21</accession>
<dbReference type="EMBL" id="BMHE01000078">
    <property type="protein sequence ID" value="GGA14895.1"/>
    <property type="molecule type" value="Genomic_DNA"/>
</dbReference>
<keyword evidence="2" id="KW-1185">Reference proteome</keyword>
<proteinExistence type="predicted"/>
<evidence type="ECO:0000313" key="1">
    <source>
        <dbReference type="EMBL" id="GGA14895.1"/>
    </source>
</evidence>
<dbReference type="RefSeq" id="WP_189020537.1">
    <property type="nucleotide sequence ID" value="NZ_BMHE01000078.1"/>
</dbReference>
<protein>
    <submittedName>
        <fullName evidence="1">Uncharacterized protein</fullName>
    </submittedName>
</protein>
<name>A0ABQ1FJ21_9BACL</name>
<sequence length="73" mass="8238">MNNRGLTILKIGTFEGKSYNGQIFISEGSEKYEACIIGPYTGTTSEPPSSETFDSYEEAEAFLLAEWKKEFRE</sequence>